<dbReference type="SMART" id="SM00342">
    <property type="entry name" value="HTH_ARAC"/>
    <property type="match status" value="1"/>
</dbReference>
<dbReference type="OrthoDB" id="9806208at2"/>
<feature type="domain" description="HTH araC/xylS-type" evidence="4">
    <location>
        <begin position="158"/>
        <end position="256"/>
    </location>
</feature>
<dbReference type="InterPro" id="IPR035965">
    <property type="entry name" value="PAS-like_dom_sf"/>
</dbReference>
<dbReference type="RefSeq" id="WP_145265635.1">
    <property type="nucleotide sequence ID" value="NZ_CP036316.1"/>
</dbReference>
<evidence type="ECO:0000256" key="3">
    <source>
        <dbReference type="ARBA" id="ARBA00023163"/>
    </source>
</evidence>
<dbReference type="PROSITE" id="PS01124">
    <property type="entry name" value="HTH_ARAC_FAMILY_2"/>
    <property type="match status" value="1"/>
</dbReference>
<dbReference type="PRINTS" id="PR00032">
    <property type="entry name" value="HTHARAC"/>
</dbReference>
<keyword evidence="3" id="KW-0804">Transcription</keyword>
<dbReference type="PROSITE" id="PS00041">
    <property type="entry name" value="HTH_ARAC_FAMILY_1"/>
    <property type="match status" value="1"/>
</dbReference>
<dbReference type="Gene3D" id="1.10.10.60">
    <property type="entry name" value="Homeodomain-like"/>
    <property type="match status" value="2"/>
</dbReference>
<dbReference type="AlphaFoldDB" id="A0A517TDQ3"/>
<evidence type="ECO:0000256" key="1">
    <source>
        <dbReference type="ARBA" id="ARBA00023015"/>
    </source>
</evidence>
<gene>
    <name evidence="5" type="primary">virF</name>
    <name evidence="5" type="ORF">V22_37690</name>
</gene>
<dbReference type="GO" id="GO:0003700">
    <property type="term" value="F:DNA-binding transcription factor activity"/>
    <property type="evidence" value="ECO:0007669"/>
    <property type="project" value="InterPro"/>
</dbReference>
<dbReference type="PANTHER" id="PTHR46796">
    <property type="entry name" value="HTH-TYPE TRANSCRIPTIONAL ACTIVATOR RHAS-RELATED"/>
    <property type="match status" value="1"/>
</dbReference>
<dbReference type="InterPro" id="IPR018062">
    <property type="entry name" value="HTH_AraC-typ_CS"/>
</dbReference>
<evidence type="ECO:0000313" key="5">
    <source>
        <dbReference type="EMBL" id="QDT66501.1"/>
    </source>
</evidence>
<dbReference type="GO" id="GO:0043565">
    <property type="term" value="F:sequence-specific DNA binding"/>
    <property type="evidence" value="ECO:0007669"/>
    <property type="project" value="InterPro"/>
</dbReference>
<organism evidence="5 6">
    <name type="scientific">Calycomorphotria hydatis</name>
    <dbReference type="NCBI Taxonomy" id="2528027"/>
    <lineage>
        <taxon>Bacteria</taxon>
        <taxon>Pseudomonadati</taxon>
        <taxon>Planctomycetota</taxon>
        <taxon>Planctomycetia</taxon>
        <taxon>Planctomycetales</taxon>
        <taxon>Planctomycetaceae</taxon>
        <taxon>Calycomorphotria</taxon>
    </lineage>
</organism>
<protein>
    <submittedName>
        <fullName evidence="5">Virulence regulon transcriptional activator VirF</fullName>
    </submittedName>
</protein>
<sequence>MPFFGMKTTKPKRNWKRERESFLRNISPDHHFFQVFDGLPNVYFFVKNERGETIFCSPNLPHNHGLQDESELIGKTDHDLTPGPLAEKYLADDAKIYRTGQPLPPQIEICMDHVGLPNWYRTCKYPIKDRRGKVIGIMGTFQLAEPQTSGEPMQLQLKPGIELIEDDLLTFPPISELAEACRLSVRQFQRLFKTTYGTSPRDYWMKLRIRAACELIRNSRLSIIEITNQLGFYDQSNFTRHFKKHTGKTPRKFISDNRLATTSEEKRL</sequence>
<name>A0A517TDQ3_9PLAN</name>
<dbReference type="SUPFAM" id="SSF55785">
    <property type="entry name" value="PYP-like sensor domain (PAS domain)"/>
    <property type="match status" value="1"/>
</dbReference>
<evidence type="ECO:0000259" key="4">
    <source>
        <dbReference type="PROSITE" id="PS01124"/>
    </source>
</evidence>
<keyword evidence="1" id="KW-0805">Transcription regulation</keyword>
<keyword evidence="6" id="KW-1185">Reference proteome</keyword>
<dbReference type="InterPro" id="IPR018060">
    <property type="entry name" value="HTH_AraC"/>
</dbReference>
<accession>A0A517TDQ3</accession>
<dbReference type="Pfam" id="PF08448">
    <property type="entry name" value="PAS_4"/>
    <property type="match status" value="1"/>
</dbReference>
<dbReference type="InterPro" id="IPR013656">
    <property type="entry name" value="PAS_4"/>
</dbReference>
<dbReference type="Proteomes" id="UP000319976">
    <property type="component" value="Chromosome"/>
</dbReference>
<evidence type="ECO:0000256" key="2">
    <source>
        <dbReference type="ARBA" id="ARBA00023125"/>
    </source>
</evidence>
<evidence type="ECO:0000313" key="6">
    <source>
        <dbReference type="Proteomes" id="UP000319976"/>
    </source>
</evidence>
<keyword evidence="2" id="KW-0238">DNA-binding</keyword>
<dbReference type="KEGG" id="chya:V22_37690"/>
<dbReference type="InterPro" id="IPR020449">
    <property type="entry name" value="Tscrpt_reg_AraC-type_HTH"/>
</dbReference>
<dbReference type="Pfam" id="PF12833">
    <property type="entry name" value="HTH_18"/>
    <property type="match status" value="1"/>
</dbReference>
<proteinExistence type="predicted"/>
<dbReference type="InterPro" id="IPR050204">
    <property type="entry name" value="AraC_XylS_family_regulators"/>
</dbReference>
<dbReference type="SUPFAM" id="SSF46689">
    <property type="entry name" value="Homeodomain-like"/>
    <property type="match status" value="2"/>
</dbReference>
<dbReference type="EMBL" id="CP036316">
    <property type="protein sequence ID" value="QDT66501.1"/>
    <property type="molecule type" value="Genomic_DNA"/>
</dbReference>
<dbReference type="Gene3D" id="3.30.450.20">
    <property type="entry name" value="PAS domain"/>
    <property type="match status" value="1"/>
</dbReference>
<dbReference type="InterPro" id="IPR009057">
    <property type="entry name" value="Homeodomain-like_sf"/>
</dbReference>
<reference evidence="5 6" key="1">
    <citation type="submission" date="2019-02" db="EMBL/GenBank/DDBJ databases">
        <title>Deep-cultivation of Planctomycetes and their phenomic and genomic characterization uncovers novel biology.</title>
        <authorList>
            <person name="Wiegand S."/>
            <person name="Jogler M."/>
            <person name="Boedeker C."/>
            <person name="Pinto D."/>
            <person name="Vollmers J."/>
            <person name="Rivas-Marin E."/>
            <person name="Kohn T."/>
            <person name="Peeters S.H."/>
            <person name="Heuer A."/>
            <person name="Rast P."/>
            <person name="Oberbeckmann S."/>
            <person name="Bunk B."/>
            <person name="Jeske O."/>
            <person name="Meyerdierks A."/>
            <person name="Storesund J.E."/>
            <person name="Kallscheuer N."/>
            <person name="Luecker S."/>
            <person name="Lage O.M."/>
            <person name="Pohl T."/>
            <person name="Merkel B.J."/>
            <person name="Hornburger P."/>
            <person name="Mueller R.-W."/>
            <person name="Bruemmer F."/>
            <person name="Labrenz M."/>
            <person name="Spormann A.M."/>
            <person name="Op den Camp H."/>
            <person name="Overmann J."/>
            <person name="Amann R."/>
            <person name="Jetten M.S.M."/>
            <person name="Mascher T."/>
            <person name="Medema M.H."/>
            <person name="Devos D.P."/>
            <person name="Kaster A.-K."/>
            <person name="Ovreas L."/>
            <person name="Rohde M."/>
            <person name="Galperin M.Y."/>
            <person name="Jogler C."/>
        </authorList>
    </citation>
    <scope>NUCLEOTIDE SEQUENCE [LARGE SCALE GENOMIC DNA]</scope>
    <source>
        <strain evidence="5 6">V22</strain>
    </source>
</reference>